<comment type="caution">
    <text evidence="2">The sequence shown here is derived from an EMBL/GenBank/DDBJ whole genome shotgun (WGS) entry which is preliminary data.</text>
</comment>
<feature type="region of interest" description="Disordered" evidence="1">
    <location>
        <begin position="32"/>
        <end position="56"/>
    </location>
</feature>
<dbReference type="EMBL" id="LKEB01000019">
    <property type="protein sequence ID" value="ROW13461.1"/>
    <property type="molecule type" value="Genomic_DNA"/>
</dbReference>
<dbReference type="SUPFAM" id="SSF52833">
    <property type="entry name" value="Thioredoxin-like"/>
    <property type="match status" value="1"/>
</dbReference>
<dbReference type="PANTHER" id="PTHR13887:SF41">
    <property type="entry name" value="THIOREDOXIN SUPERFAMILY PROTEIN"/>
    <property type="match status" value="1"/>
</dbReference>
<feature type="region of interest" description="Disordered" evidence="1">
    <location>
        <begin position="174"/>
        <end position="197"/>
    </location>
</feature>
<evidence type="ECO:0000313" key="2">
    <source>
        <dbReference type="EMBL" id="ROW13461.1"/>
    </source>
</evidence>
<keyword evidence="3" id="KW-1185">Reference proteome</keyword>
<feature type="compositionally biased region" description="Polar residues" evidence="1">
    <location>
        <begin position="42"/>
        <end position="52"/>
    </location>
</feature>
<evidence type="ECO:0000256" key="1">
    <source>
        <dbReference type="SAM" id="MobiDB-lite"/>
    </source>
</evidence>
<protein>
    <recommendedName>
        <fullName evidence="4">DSBA-like thioredoxin domain-containing protein</fullName>
    </recommendedName>
</protein>
<gene>
    <name evidence="2" type="ORF">VPNG_04469</name>
</gene>
<proteinExistence type="predicted"/>
<organism evidence="2 3">
    <name type="scientific">Cytospora leucostoma</name>
    <dbReference type="NCBI Taxonomy" id="1230097"/>
    <lineage>
        <taxon>Eukaryota</taxon>
        <taxon>Fungi</taxon>
        <taxon>Dikarya</taxon>
        <taxon>Ascomycota</taxon>
        <taxon>Pezizomycotina</taxon>
        <taxon>Sordariomycetes</taxon>
        <taxon>Sordariomycetidae</taxon>
        <taxon>Diaporthales</taxon>
        <taxon>Cytosporaceae</taxon>
        <taxon>Cytospora</taxon>
    </lineage>
</organism>
<sequence>MNLDRAMEMYKAEHPHVQFEVTWTPFNLDPKAKVSAEHPRSRSNQADNNNPNFPKPKACEKKEYLLNQLGPAGAQAFRARVEAEAAALGVKVNWEGRCGNTRDSHILLLLAARRRQQQQQRGHHRRAATAPGPPPVFQELLGALCRGVFEEGMDVSDRCFLVKTAVRVGLRAESSRGCDDEGDMEGEKDGETRREDGEAEEALLRWLDSDEARAEADALDKYAKEVAGIAAVPSYIVQGRYRVGGKQDPEVFLRLFERLESAAVNGE</sequence>
<evidence type="ECO:0000313" key="3">
    <source>
        <dbReference type="Proteomes" id="UP000285146"/>
    </source>
</evidence>
<dbReference type="InParanoid" id="A0A423XBZ0"/>
<reference evidence="2 3" key="1">
    <citation type="submission" date="2015-09" db="EMBL/GenBank/DDBJ databases">
        <title>Host preference determinants of Valsa canker pathogens revealed by comparative genomics.</title>
        <authorList>
            <person name="Yin Z."/>
            <person name="Huang L."/>
        </authorList>
    </citation>
    <scope>NUCLEOTIDE SEQUENCE [LARGE SCALE GENOMIC DNA]</scope>
    <source>
        <strain evidence="2 3">SXYLt</strain>
    </source>
</reference>
<dbReference type="InterPro" id="IPR036249">
    <property type="entry name" value="Thioredoxin-like_sf"/>
</dbReference>
<dbReference type="STRING" id="1230097.A0A423XBZ0"/>
<dbReference type="OrthoDB" id="1930760at2759"/>
<dbReference type="AlphaFoldDB" id="A0A423XBZ0"/>
<name>A0A423XBZ0_9PEZI</name>
<accession>A0A423XBZ0</accession>
<dbReference type="Proteomes" id="UP000285146">
    <property type="component" value="Unassembled WGS sequence"/>
</dbReference>
<dbReference type="PANTHER" id="PTHR13887">
    <property type="entry name" value="GLUTATHIONE S-TRANSFERASE KAPPA"/>
    <property type="match status" value="1"/>
</dbReference>
<dbReference type="Gene3D" id="3.40.30.10">
    <property type="entry name" value="Glutaredoxin"/>
    <property type="match status" value="2"/>
</dbReference>
<evidence type="ECO:0008006" key="4">
    <source>
        <dbReference type="Google" id="ProtNLM"/>
    </source>
</evidence>
<feature type="compositionally biased region" description="Basic and acidic residues" evidence="1">
    <location>
        <begin position="174"/>
        <end position="196"/>
    </location>
</feature>